<dbReference type="InterPro" id="IPR002110">
    <property type="entry name" value="Ankyrin_rpt"/>
</dbReference>
<dbReference type="InterPro" id="IPR036770">
    <property type="entry name" value="Ankyrin_rpt-contain_sf"/>
</dbReference>
<organism evidence="5 6">
    <name type="scientific">Turnera subulata</name>
    <dbReference type="NCBI Taxonomy" id="218843"/>
    <lineage>
        <taxon>Eukaryota</taxon>
        <taxon>Viridiplantae</taxon>
        <taxon>Streptophyta</taxon>
        <taxon>Embryophyta</taxon>
        <taxon>Tracheophyta</taxon>
        <taxon>Spermatophyta</taxon>
        <taxon>Magnoliopsida</taxon>
        <taxon>eudicotyledons</taxon>
        <taxon>Gunneridae</taxon>
        <taxon>Pentapetalae</taxon>
        <taxon>rosids</taxon>
        <taxon>fabids</taxon>
        <taxon>Malpighiales</taxon>
        <taxon>Passifloraceae</taxon>
        <taxon>Turnera</taxon>
    </lineage>
</organism>
<reference evidence="5" key="2">
    <citation type="journal article" date="2023" name="Plants (Basel)">
        <title>Annotation of the Turnera subulata (Passifloraceae) Draft Genome Reveals the S-Locus Evolved after the Divergence of Turneroideae from Passifloroideae in a Stepwise Manner.</title>
        <authorList>
            <person name="Henning P.M."/>
            <person name="Roalson E.H."/>
            <person name="Mir W."/>
            <person name="McCubbin A.G."/>
            <person name="Shore J.S."/>
        </authorList>
    </citation>
    <scope>NUCLEOTIDE SEQUENCE</scope>
    <source>
        <strain evidence="5">F60SS</strain>
    </source>
</reference>
<evidence type="ECO:0008006" key="7">
    <source>
        <dbReference type="Google" id="ProtNLM"/>
    </source>
</evidence>
<evidence type="ECO:0000256" key="1">
    <source>
        <dbReference type="PROSITE-ProRule" id="PRU00023"/>
    </source>
</evidence>
<dbReference type="EMBL" id="JAKUCV010000673">
    <property type="protein sequence ID" value="KAJ4849202.1"/>
    <property type="molecule type" value="Genomic_DNA"/>
</dbReference>
<name>A0A9Q0GI12_9ROSI</name>
<evidence type="ECO:0000259" key="3">
    <source>
        <dbReference type="Pfam" id="PF13961"/>
    </source>
</evidence>
<dbReference type="Pfam" id="PF12796">
    <property type="entry name" value="Ank_2"/>
    <property type="match status" value="1"/>
</dbReference>
<keyword evidence="2" id="KW-0472">Membrane</keyword>
<dbReference type="InterPro" id="IPR026961">
    <property type="entry name" value="PGG_dom"/>
</dbReference>
<feature type="domain" description="PGG" evidence="4">
    <location>
        <begin position="624"/>
        <end position="735"/>
    </location>
</feature>
<feature type="repeat" description="ANK" evidence="1">
    <location>
        <begin position="356"/>
        <end position="388"/>
    </location>
</feature>
<dbReference type="Proteomes" id="UP001141552">
    <property type="component" value="Unassembled WGS sequence"/>
</dbReference>
<protein>
    <recommendedName>
        <fullName evidence="7">PGG domain-containing protein</fullName>
    </recommendedName>
</protein>
<dbReference type="Gene3D" id="1.25.40.20">
    <property type="entry name" value="Ankyrin repeat-containing domain"/>
    <property type="match status" value="2"/>
</dbReference>
<dbReference type="OrthoDB" id="1652385at2759"/>
<dbReference type="AlphaFoldDB" id="A0A9Q0GI12"/>
<dbReference type="Pfam" id="PF13961">
    <property type="entry name" value="DUF4219"/>
    <property type="match status" value="1"/>
</dbReference>
<dbReference type="GO" id="GO:0016020">
    <property type="term" value="C:membrane"/>
    <property type="evidence" value="ECO:0007669"/>
    <property type="project" value="TreeGrafter"/>
</dbReference>
<gene>
    <name evidence="5" type="ORF">Tsubulata_050249</name>
</gene>
<dbReference type="Pfam" id="PF13962">
    <property type="entry name" value="PGG"/>
    <property type="match status" value="1"/>
</dbReference>
<accession>A0A9Q0GI12</accession>
<comment type="caution">
    <text evidence="5">The sequence shown here is derived from an EMBL/GenBank/DDBJ whole genome shotgun (WGS) entry which is preliminary data.</text>
</comment>
<feature type="transmembrane region" description="Helical" evidence="2">
    <location>
        <begin position="629"/>
        <end position="649"/>
    </location>
</feature>
<feature type="transmembrane region" description="Helical" evidence="2">
    <location>
        <begin position="711"/>
        <end position="737"/>
    </location>
</feature>
<feature type="transmembrane region" description="Helical" evidence="2">
    <location>
        <begin position="669"/>
        <end position="691"/>
    </location>
</feature>
<evidence type="ECO:0000256" key="2">
    <source>
        <dbReference type="SAM" id="Phobius"/>
    </source>
</evidence>
<feature type="transmembrane region" description="Helical" evidence="2">
    <location>
        <begin position="743"/>
        <end position="767"/>
    </location>
</feature>
<evidence type="ECO:0000313" key="5">
    <source>
        <dbReference type="EMBL" id="KAJ4849202.1"/>
    </source>
</evidence>
<dbReference type="PROSITE" id="PS50297">
    <property type="entry name" value="ANK_REP_REGION"/>
    <property type="match status" value="1"/>
</dbReference>
<dbReference type="InterPro" id="IPR025314">
    <property type="entry name" value="DUF4219"/>
</dbReference>
<keyword evidence="1" id="KW-0040">ANK repeat</keyword>
<reference evidence="5" key="1">
    <citation type="submission" date="2022-02" db="EMBL/GenBank/DDBJ databases">
        <authorList>
            <person name="Henning P.M."/>
            <person name="McCubbin A.G."/>
            <person name="Shore J.S."/>
        </authorList>
    </citation>
    <scope>NUCLEOTIDE SEQUENCE</scope>
    <source>
        <strain evidence="5">F60SS</strain>
        <tissue evidence="5">Leaves</tissue>
    </source>
</reference>
<dbReference type="SMART" id="SM00248">
    <property type="entry name" value="ANK"/>
    <property type="match status" value="3"/>
</dbReference>
<feature type="domain" description="DUF4219" evidence="3">
    <location>
        <begin position="23"/>
        <end position="42"/>
    </location>
</feature>
<evidence type="ECO:0000259" key="4">
    <source>
        <dbReference type="Pfam" id="PF13962"/>
    </source>
</evidence>
<keyword evidence="2" id="KW-1133">Transmembrane helix</keyword>
<dbReference type="PROSITE" id="PS50088">
    <property type="entry name" value="ANK_REPEAT"/>
    <property type="match status" value="1"/>
</dbReference>
<keyword evidence="2" id="KW-0812">Transmembrane</keyword>
<dbReference type="SUPFAM" id="SSF48403">
    <property type="entry name" value="Ankyrin repeat"/>
    <property type="match status" value="1"/>
</dbReference>
<dbReference type="PANTHER" id="PTHR24177">
    <property type="entry name" value="CASKIN"/>
    <property type="match status" value="1"/>
</dbReference>
<evidence type="ECO:0000313" key="6">
    <source>
        <dbReference type="Proteomes" id="UP001141552"/>
    </source>
</evidence>
<dbReference type="PANTHER" id="PTHR24177:SF329">
    <property type="entry name" value="ANKYRIN REPEAT PROTEIN"/>
    <property type="match status" value="1"/>
</dbReference>
<keyword evidence="6" id="KW-1185">Reference proteome</keyword>
<proteinExistence type="predicted"/>
<sequence>MATPTHVSPKAVMILKDLGAQTYQNWKDCMTSYMQAQDLWDIMEEPRYPDQQAFQNKDWRKKNAEALLAIKTSCAPEVLPNITNVIYAKAAWDLLASKQHEQMSGFPQYQPLQYPVDDTIPQLSIFYEYPPKLNYQDWSTQMTAYLIAKDVWYGIIEFFPDEPNNVDLQKMDYQAWRDKNATALQAIQASCVVPHTEIAVLYHQTSQTPAYIHPKIGVVTSARAAWEILAKLHQFKQRGIAPLDQRYMNPLSDINVGHLSETTDPPTPIYQPNLSQSTLISYQPKKFIWPLASAITEGDWEAISAFIKDDPRILTSIISTNGGIPIHEAANARQTEIARRFMELMSPEDLEIQTPQGHTPLHYAAFAGSTTIARLLVQKNKKLLQVRNTEGGAIPVVAASVSGYEATTRYLYNCTPIELLYPEIIDIHPPAANSFWNSLIRKTLGLKRIYEMKLNHIYATKCIDRIYKEMPTMDLSECREDTLWVTLFAAVKNGIEEIVTATLKLYPSSIIAVDTKGRDLLMLAIASRQEKIFDLMLQQRGYSKANTVDNDGNNTLHWAGMPPPPQQLARISGAALQMQRERQWFKAVESIVQPSFSEYNNIAEDTPRQTFTKHHEQLRKDGEQWMKETATSCTVVGALIITMMFAAAFTVPGGNSDDGLPLFQRKKAFITFIISDAISLFSSSTSVLMFLGILTSRYAEDDFLKSLPKKLIIGLSTLFVSIAAMMVAFCASIIIMLHGRLSVIIPVCLLAGIPVSLFVILQFPLLVEIYNSTYAGIFSTKSNARMKKKAD</sequence>